<reference evidence="1 2" key="1">
    <citation type="submission" date="2018-03" db="EMBL/GenBank/DDBJ databases">
        <title>Genomic Encyclopedia of Archaeal and Bacterial Type Strains, Phase II (KMG-II): from individual species to whole genera.</title>
        <authorList>
            <person name="Goeker M."/>
        </authorList>
    </citation>
    <scope>NUCLEOTIDE SEQUENCE [LARGE SCALE GENOMIC DNA]</scope>
    <source>
        <strain evidence="1 2">DSM 27929</strain>
    </source>
</reference>
<evidence type="ECO:0000313" key="1">
    <source>
        <dbReference type="EMBL" id="PRY85893.1"/>
    </source>
</evidence>
<name>A0A2T0WGR7_9BACT</name>
<protein>
    <submittedName>
        <fullName evidence="1">Uncharacterized protein</fullName>
    </submittedName>
</protein>
<dbReference type="EMBL" id="PVTR01000010">
    <property type="protein sequence ID" value="PRY85893.1"/>
    <property type="molecule type" value="Genomic_DNA"/>
</dbReference>
<gene>
    <name evidence="1" type="ORF">CLW00_11023</name>
</gene>
<organism evidence="1 2">
    <name type="scientific">Mongoliibacter ruber</name>
    <dbReference type="NCBI Taxonomy" id="1750599"/>
    <lineage>
        <taxon>Bacteria</taxon>
        <taxon>Pseudomonadati</taxon>
        <taxon>Bacteroidota</taxon>
        <taxon>Cytophagia</taxon>
        <taxon>Cytophagales</taxon>
        <taxon>Cyclobacteriaceae</taxon>
        <taxon>Mongoliibacter</taxon>
    </lineage>
</organism>
<evidence type="ECO:0000313" key="2">
    <source>
        <dbReference type="Proteomes" id="UP000238157"/>
    </source>
</evidence>
<comment type="caution">
    <text evidence="1">The sequence shown here is derived from an EMBL/GenBank/DDBJ whole genome shotgun (WGS) entry which is preliminary data.</text>
</comment>
<accession>A0A2T0WGR7</accession>
<dbReference type="Proteomes" id="UP000238157">
    <property type="component" value="Unassembled WGS sequence"/>
</dbReference>
<keyword evidence="2" id="KW-1185">Reference proteome</keyword>
<dbReference type="AlphaFoldDB" id="A0A2T0WGR7"/>
<proteinExistence type="predicted"/>
<sequence length="48" mass="5312">MIDACQVCNTFAKSPFQISIGLNMKSPFLPVTFLKSENYVQGKNSEKG</sequence>